<evidence type="ECO:0000313" key="4">
    <source>
        <dbReference type="RefSeq" id="XP_038987749.1"/>
    </source>
</evidence>
<proteinExistence type="predicted"/>
<dbReference type="KEGG" id="pda:103695891"/>
<dbReference type="OrthoDB" id="1933606at2759"/>
<feature type="transmembrane region" description="Helical" evidence="2">
    <location>
        <begin position="146"/>
        <end position="167"/>
    </location>
</feature>
<organism evidence="3 4">
    <name type="scientific">Phoenix dactylifera</name>
    <name type="common">Date palm</name>
    <dbReference type="NCBI Taxonomy" id="42345"/>
    <lineage>
        <taxon>Eukaryota</taxon>
        <taxon>Viridiplantae</taxon>
        <taxon>Streptophyta</taxon>
        <taxon>Embryophyta</taxon>
        <taxon>Tracheophyta</taxon>
        <taxon>Spermatophyta</taxon>
        <taxon>Magnoliopsida</taxon>
        <taxon>Liliopsida</taxon>
        <taxon>Arecaceae</taxon>
        <taxon>Coryphoideae</taxon>
        <taxon>Phoeniceae</taxon>
        <taxon>Phoenix</taxon>
    </lineage>
</organism>
<dbReference type="AlphaFoldDB" id="A0A8B9AWH5"/>
<gene>
    <name evidence="4" type="primary">LOC103695891</name>
</gene>
<keyword evidence="2" id="KW-1133">Transmembrane helix</keyword>
<dbReference type="GeneID" id="103695891"/>
<dbReference type="Proteomes" id="UP000228380">
    <property type="component" value="Chromosome 11"/>
</dbReference>
<accession>A0A8B9AWH5</accession>
<evidence type="ECO:0000256" key="1">
    <source>
        <dbReference type="SAM" id="MobiDB-lite"/>
    </source>
</evidence>
<feature type="compositionally biased region" description="Polar residues" evidence="1">
    <location>
        <begin position="212"/>
        <end position="223"/>
    </location>
</feature>
<feature type="region of interest" description="Disordered" evidence="1">
    <location>
        <begin position="201"/>
        <end position="223"/>
    </location>
</feature>
<reference evidence="3" key="1">
    <citation type="journal article" date="2019" name="Nat. Commun.">
        <title>Genome-wide association mapping of date palm fruit traits.</title>
        <authorList>
            <person name="Hazzouri K.M."/>
            <person name="Gros-Balthazard M."/>
            <person name="Flowers J.M."/>
            <person name="Copetti D."/>
            <person name="Lemansour A."/>
            <person name="Lebrun M."/>
            <person name="Masmoudi K."/>
            <person name="Ferrand S."/>
            <person name="Dhar M.I."/>
            <person name="Fresquez Z.A."/>
            <person name="Rosas U."/>
            <person name="Zhang J."/>
            <person name="Talag J."/>
            <person name="Lee S."/>
            <person name="Kudrna D."/>
            <person name="Powell R.F."/>
            <person name="Leitch I.J."/>
            <person name="Krueger R.R."/>
            <person name="Wing R.A."/>
            <person name="Amiri K.M.A."/>
            <person name="Purugganan M.D."/>
        </authorList>
    </citation>
    <scope>NUCLEOTIDE SEQUENCE [LARGE SCALE GENOMIC DNA]</scope>
    <source>
        <strain evidence="3">cv. Khalas</strain>
    </source>
</reference>
<sequence>MDVTLSSMQLRSLRLSQQSKRLWQKKEFEGHWSMFGLGFEMDLLCWCHPNNSADQPTNEDKNLCQELAQEIREKEPSQIGDLLYNQLNCSIPESLGQLTSLLILVPASLGGRPLHRASFNFTGNGGLCGIPGLRTCGPYPSVSAKVGIAFEALVAFLLVLGCLACWWKRRQNILGAQKIAAAREALYANRAKTRLTRDVQTIKHHHAHDQSRNPAESGSHLLN</sequence>
<protein>
    <submittedName>
        <fullName evidence="4">Receptor-like protein 4</fullName>
    </submittedName>
</protein>
<name>A0A8B9AWH5_PHODC</name>
<reference evidence="4" key="2">
    <citation type="submission" date="2025-08" db="UniProtKB">
        <authorList>
            <consortium name="RefSeq"/>
        </authorList>
    </citation>
    <scope>IDENTIFICATION</scope>
    <source>
        <tissue evidence="4">Young leaves</tissue>
    </source>
</reference>
<evidence type="ECO:0000256" key="2">
    <source>
        <dbReference type="SAM" id="Phobius"/>
    </source>
</evidence>
<dbReference type="RefSeq" id="XP_038987749.1">
    <property type="nucleotide sequence ID" value="XM_039131821.1"/>
</dbReference>
<keyword evidence="2" id="KW-0472">Membrane</keyword>
<keyword evidence="2" id="KW-0812">Transmembrane</keyword>
<evidence type="ECO:0000313" key="3">
    <source>
        <dbReference type="Proteomes" id="UP000228380"/>
    </source>
</evidence>
<keyword evidence="3" id="KW-1185">Reference proteome</keyword>